<dbReference type="RefSeq" id="WP_016442209.1">
    <property type="nucleotide sequence ID" value="NZ_KE150262.1"/>
</dbReference>
<gene>
    <name evidence="1" type="ORF">HMPREF9237_00574</name>
</gene>
<dbReference type="PATRIC" id="fig|883067.3.peg.575"/>
<dbReference type="OrthoDB" id="3266286at2"/>
<dbReference type="EMBL" id="AGWM01000005">
    <property type="protein sequence ID" value="EPD27582.1"/>
    <property type="molecule type" value="Genomic_DNA"/>
</dbReference>
<dbReference type="Proteomes" id="UP000014393">
    <property type="component" value="Unassembled WGS sequence"/>
</dbReference>
<dbReference type="AlphaFoldDB" id="S2W4M3"/>
<dbReference type="STRING" id="59505.FB03_05735"/>
<accession>S2W4M3</accession>
<sequence length="241" mass="25571">MNITSLTLSGQPLAALDITPSEQGFCLVAITYVNGSEQRRVLSDDAALIFSAAPAADVSTGVTALLTEPGEGKADFAPLAGQLVALGTARFQAGAPDVAGARGSELLELRPVAPGRVSERDTPRIVPAEMLEGRDPAAVFPRIPDGLPDAWSTPVGRFTPEYEERARVVWETLAAAGYSPEFWWAGSEDGEVIAVPFGECGESFLVGIEEPDEQVEIDAHIAAGELAEWLESEIDLLRPNE</sequence>
<evidence type="ECO:0000313" key="2">
    <source>
        <dbReference type="Proteomes" id="UP000014393"/>
    </source>
</evidence>
<dbReference type="HOGENOM" id="CLU_1140678_0_0_11"/>
<organism evidence="1 2">
    <name type="scientific">Actinotignum schaalii FB123-CNA-2</name>
    <dbReference type="NCBI Taxonomy" id="883067"/>
    <lineage>
        <taxon>Bacteria</taxon>
        <taxon>Bacillati</taxon>
        <taxon>Actinomycetota</taxon>
        <taxon>Actinomycetes</taxon>
        <taxon>Actinomycetales</taxon>
        <taxon>Actinomycetaceae</taxon>
        <taxon>Actinotignum</taxon>
    </lineage>
</organism>
<comment type="caution">
    <text evidence="1">The sequence shown here is derived from an EMBL/GenBank/DDBJ whole genome shotgun (WGS) entry which is preliminary data.</text>
</comment>
<name>S2W4M3_9ACTO</name>
<reference evidence="1 2" key="1">
    <citation type="submission" date="2013-05" db="EMBL/GenBank/DDBJ databases">
        <title>The Genome Sequence of Actinobaculum schaalii FB123-CNA2.</title>
        <authorList>
            <consortium name="The Broad Institute Genomics Platform"/>
            <person name="Earl A."/>
            <person name="Ward D."/>
            <person name="Feldgarden M."/>
            <person name="Gevers D."/>
            <person name="Saerens B."/>
            <person name="Vaneechoutte M."/>
            <person name="Walker B."/>
            <person name="Young S."/>
            <person name="Zeng Q."/>
            <person name="Gargeya S."/>
            <person name="Fitzgerald M."/>
            <person name="Haas B."/>
            <person name="Abouelleil A."/>
            <person name="Allen A.W."/>
            <person name="Alvarado L."/>
            <person name="Arachchi H.M."/>
            <person name="Berlin A.M."/>
            <person name="Chapman S.B."/>
            <person name="Gainer-Dewar J."/>
            <person name="Goldberg J."/>
            <person name="Griggs A."/>
            <person name="Gujja S."/>
            <person name="Hansen M."/>
            <person name="Howarth C."/>
            <person name="Imamovic A."/>
            <person name="Ireland A."/>
            <person name="Larimer J."/>
            <person name="McCowan C."/>
            <person name="Murphy C."/>
            <person name="Pearson M."/>
            <person name="Poon T.W."/>
            <person name="Priest M."/>
            <person name="Roberts A."/>
            <person name="Saif S."/>
            <person name="Shea T."/>
            <person name="Sisk P."/>
            <person name="Sykes S."/>
            <person name="Wortman J."/>
            <person name="Nusbaum C."/>
            <person name="Birren B."/>
        </authorList>
    </citation>
    <scope>NUCLEOTIDE SEQUENCE [LARGE SCALE GENOMIC DNA]</scope>
    <source>
        <strain evidence="1 2">FB123-CNA-2</strain>
    </source>
</reference>
<proteinExistence type="predicted"/>
<keyword evidence="2" id="KW-1185">Reference proteome</keyword>
<evidence type="ECO:0000313" key="1">
    <source>
        <dbReference type="EMBL" id="EPD27582.1"/>
    </source>
</evidence>
<protein>
    <submittedName>
        <fullName evidence="1">Uncharacterized protein</fullName>
    </submittedName>
</protein>